<feature type="domain" description="HhH-GPD" evidence="7">
    <location>
        <begin position="130"/>
        <end position="290"/>
    </location>
</feature>
<dbReference type="RefSeq" id="WP_068220848.1">
    <property type="nucleotide sequence ID" value="NZ_LRPC01000012.1"/>
</dbReference>
<organism evidence="8 9">
    <name type="scientific">Roseivirga spongicola</name>
    <dbReference type="NCBI Taxonomy" id="333140"/>
    <lineage>
        <taxon>Bacteria</taxon>
        <taxon>Pseudomonadati</taxon>
        <taxon>Bacteroidota</taxon>
        <taxon>Cytophagia</taxon>
        <taxon>Cytophagales</taxon>
        <taxon>Roseivirgaceae</taxon>
        <taxon>Roseivirga</taxon>
    </lineage>
</organism>
<reference evidence="8 9" key="1">
    <citation type="submission" date="2016-01" db="EMBL/GenBank/DDBJ databases">
        <title>Genome sequencing of Roseivirga spongicola UST030701-084.</title>
        <authorList>
            <person name="Selvaratnam C."/>
            <person name="Thevarajoo S."/>
            <person name="Goh K.M."/>
            <person name="Ee R."/>
            <person name="Chan K.-G."/>
            <person name="Chong C.S."/>
        </authorList>
    </citation>
    <scope>NUCLEOTIDE SEQUENCE [LARGE SCALE GENOMIC DNA]</scope>
    <source>
        <strain evidence="8 9">UST030701-084</strain>
    </source>
</reference>
<keyword evidence="5" id="KW-0378">Hydrolase</keyword>
<accession>A0A150XBS5</accession>
<dbReference type="InterPro" id="IPR011257">
    <property type="entry name" value="DNA_glycosylase"/>
</dbReference>
<dbReference type="FunFam" id="1.10.340.30:FF:000004">
    <property type="entry name" value="DNA-3-methyladenine glycosylase II"/>
    <property type="match status" value="1"/>
</dbReference>
<evidence type="ECO:0000256" key="5">
    <source>
        <dbReference type="ARBA" id="ARBA00022801"/>
    </source>
</evidence>
<comment type="caution">
    <text evidence="8">The sequence shown here is derived from an EMBL/GenBank/DDBJ whole genome shotgun (WGS) entry which is preliminary data.</text>
</comment>
<dbReference type="PANTHER" id="PTHR43003">
    <property type="entry name" value="DNA-3-METHYLADENINE GLYCOSYLASE"/>
    <property type="match status" value="1"/>
</dbReference>
<proteinExistence type="inferred from homology"/>
<dbReference type="GO" id="GO:0043916">
    <property type="term" value="F:DNA-7-methylguanine glycosylase activity"/>
    <property type="evidence" value="ECO:0007669"/>
    <property type="project" value="TreeGrafter"/>
</dbReference>
<evidence type="ECO:0000256" key="4">
    <source>
        <dbReference type="ARBA" id="ARBA00022763"/>
    </source>
</evidence>
<evidence type="ECO:0000256" key="3">
    <source>
        <dbReference type="ARBA" id="ARBA00012000"/>
    </source>
</evidence>
<dbReference type="GO" id="GO:0005737">
    <property type="term" value="C:cytoplasm"/>
    <property type="evidence" value="ECO:0007669"/>
    <property type="project" value="TreeGrafter"/>
</dbReference>
<dbReference type="SUPFAM" id="SSF48150">
    <property type="entry name" value="DNA-glycosylase"/>
    <property type="match status" value="1"/>
</dbReference>
<dbReference type="Gene3D" id="3.30.310.20">
    <property type="entry name" value="DNA-3-methyladenine glycosylase AlkA, N-terminal domain"/>
    <property type="match status" value="1"/>
</dbReference>
<evidence type="ECO:0000256" key="2">
    <source>
        <dbReference type="ARBA" id="ARBA00010817"/>
    </source>
</evidence>
<name>A0A150XBS5_9BACT</name>
<dbReference type="GO" id="GO:0006307">
    <property type="term" value="P:DNA alkylation repair"/>
    <property type="evidence" value="ECO:0007669"/>
    <property type="project" value="TreeGrafter"/>
</dbReference>
<dbReference type="GO" id="GO:0032993">
    <property type="term" value="C:protein-DNA complex"/>
    <property type="evidence" value="ECO:0007669"/>
    <property type="project" value="TreeGrafter"/>
</dbReference>
<dbReference type="Pfam" id="PF07934">
    <property type="entry name" value="OGG_N"/>
    <property type="match status" value="1"/>
</dbReference>
<keyword evidence="9" id="KW-1185">Reference proteome</keyword>
<dbReference type="GO" id="GO:0008725">
    <property type="term" value="F:DNA-3-methyladenine glycosylase activity"/>
    <property type="evidence" value="ECO:0007669"/>
    <property type="project" value="TreeGrafter"/>
</dbReference>
<dbReference type="EMBL" id="LRPC01000012">
    <property type="protein sequence ID" value="KYG76177.1"/>
    <property type="molecule type" value="Genomic_DNA"/>
</dbReference>
<evidence type="ECO:0000256" key="1">
    <source>
        <dbReference type="ARBA" id="ARBA00000086"/>
    </source>
</evidence>
<dbReference type="EC" id="3.2.2.21" evidence="3"/>
<dbReference type="InterPro" id="IPR012904">
    <property type="entry name" value="OGG_N"/>
</dbReference>
<dbReference type="Proteomes" id="UP000075606">
    <property type="component" value="Unassembled WGS sequence"/>
</dbReference>
<comment type="similarity">
    <text evidence="2">Belongs to the alkylbase DNA glycosidase AlkA family.</text>
</comment>
<dbReference type="PANTHER" id="PTHR43003:SF12">
    <property type="entry name" value="DNA-3-METHYLADENINE GLYCOSYLASE"/>
    <property type="match status" value="1"/>
</dbReference>
<evidence type="ECO:0000259" key="7">
    <source>
        <dbReference type="SMART" id="SM00478"/>
    </source>
</evidence>
<keyword evidence="6" id="KW-0234">DNA repair</keyword>
<protein>
    <recommendedName>
        <fullName evidence="3">DNA-3-methyladenine glycosylase II</fullName>
        <ecNumber evidence="3">3.2.2.21</ecNumber>
    </recommendedName>
</protein>
<dbReference type="CDD" id="cd00056">
    <property type="entry name" value="ENDO3c"/>
    <property type="match status" value="1"/>
</dbReference>
<keyword evidence="4" id="KW-0227">DNA damage</keyword>
<dbReference type="InterPro" id="IPR037046">
    <property type="entry name" value="AlkA_N_sf"/>
</dbReference>
<dbReference type="SMART" id="SM00478">
    <property type="entry name" value="ENDO3c"/>
    <property type="match status" value="1"/>
</dbReference>
<dbReference type="GO" id="GO:0006285">
    <property type="term" value="P:base-excision repair, AP site formation"/>
    <property type="evidence" value="ECO:0007669"/>
    <property type="project" value="TreeGrafter"/>
</dbReference>
<dbReference type="Pfam" id="PF00730">
    <property type="entry name" value="HhH-GPD"/>
    <property type="match status" value="1"/>
</dbReference>
<comment type="catalytic activity">
    <reaction evidence="1">
        <text>Hydrolysis of alkylated DNA, releasing 3-methyladenine, 3-methylguanine, 7-methylguanine and 7-methyladenine.</text>
        <dbReference type="EC" id="3.2.2.21"/>
    </reaction>
</comment>
<dbReference type="AlphaFoldDB" id="A0A150XBS5"/>
<evidence type="ECO:0000313" key="8">
    <source>
        <dbReference type="EMBL" id="KYG76177.1"/>
    </source>
</evidence>
<dbReference type="GO" id="GO:0006289">
    <property type="term" value="P:nucleotide-excision repair"/>
    <property type="evidence" value="ECO:0007669"/>
    <property type="project" value="InterPro"/>
</dbReference>
<sequence length="295" mass="34551">MAKSFQISYTEPFSYEKCFNALYRSEDEILYRLEHQRIYRLINVGGNYITLVISESADHILVETEHEMKETEISYLTHYVQNWFDLNKDLTPFYQLLQKDNRLAHLPEQLHGLRIVGIPDVFEAICWSIIGQQINLTFAHKLKRRLVEHYGTKVQWNGIELHHFPSPEAMMEIDEVYLHSTQQFSRSKLKYLKNVAEAFSSGEISRKKLLSLPTFEERQNLLTSIKGIGVWSANYTLMKALNQPEAVPYGDTGLSQALFNLGIIDDRKDIKSMERFFEDFSGWEAYLVFYLWSSL</sequence>
<dbReference type="GO" id="GO:0032131">
    <property type="term" value="F:alkylated DNA binding"/>
    <property type="evidence" value="ECO:0007669"/>
    <property type="project" value="TreeGrafter"/>
</dbReference>
<dbReference type="Gene3D" id="1.10.340.30">
    <property type="entry name" value="Hypothetical protein, domain 2"/>
    <property type="match status" value="1"/>
</dbReference>
<dbReference type="InterPro" id="IPR003265">
    <property type="entry name" value="HhH-GPD_domain"/>
</dbReference>
<gene>
    <name evidence="8" type="ORF">AWW68_09790</name>
</gene>
<evidence type="ECO:0000313" key="9">
    <source>
        <dbReference type="Proteomes" id="UP000075606"/>
    </source>
</evidence>
<dbReference type="InterPro" id="IPR051912">
    <property type="entry name" value="Alkylbase_DNA_Glycosylase/TA"/>
</dbReference>
<dbReference type="GO" id="GO:0008534">
    <property type="term" value="F:oxidized purine nucleobase lesion DNA N-glycosylase activity"/>
    <property type="evidence" value="ECO:0007669"/>
    <property type="project" value="InterPro"/>
</dbReference>
<dbReference type="STRING" id="333140.AWW68_09790"/>
<evidence type="ECO:0000256" key="6">
    <source>
        <dbReference type="ARBA" id="ARBA00023204"/>
    </source>
</evidence>